<dbReference type="InterPro" id="IPR050639">
    <property type="entry name" value="SSR_resolvase"/>
</dbReference>
<sequence>MTSNTKPLRVIAYYRVSTKSQGDAGLGIDAQREYVARAVAANGWELLPESFTDVVSGKIAIEERPEGAKALALCKKEGAVLVVAKLDRLSRSVHHIARLMEQTSFRVATMPDATLFQLHLFAALAEQERKFISDRTKDTLAALKAKAEAGDPVAIQSVQNRTDVLARGRTPANRVKAGEAVQQRVTSWLETVRDPIDLCIRKGAKTLPAVANCLNEKGVATSRGGEWSPMQVKRAMMALHLSFNTESAL</sequence>
<dbReference type="Gene3D" id="3.40.50.1390">
    <property type="entry name" value="Resolvase, N-terminal catalytic domain"/>
    <property type="match status" value="1"/>
</dbReference>
<dbReference type="InterPro" id="IPR006119">
    <property type="entry name" value="Resolv_N"/>
</dbReference>
<dbReference type="InterPro" id="IPR036162">
    <property type="entry name" value="Resolvase-like_N_sf"/>
</dbReference>
<dbReference type="PROSITE" id="PS51736">
    <property type="entry name" value="RECOMBINASES_3"/>
    <property type="match status" value="1"/>
</dbReference>
<keyword evidence="2" id="KW-0233">DNA recombination</keyword>
<dbReference type="SMART" id="SM00857">
    <property type="entry name" value="Resolvase"/>
    <property type="match status" value="1"/>
</dbReference>
<reference evidence="4 5" key="1">
    <citation type="journal article" date="2022" name="Int. J. Syst. Evol. Microbiol.">
        <title>Pseudomonas germanica sp. nov., isolated from Iris germanica rhizomes.</title>
        <authorList>
            <person name="Atanasov K.E."/>
            <person name="Galbis D.M."/>
            <person name="Gallego J."/>
            <person name="Serpico A."/>
            <person name="Bosch M."/>
            <person name="Altabella T."/>
            <person name="Ferrer A."/>
        </authorList>
    </citation>
    <scope>NUCLEOTIDE SEQUENCE [LARGE SCALE GENOMIC DNA]</scope>
    <source>
        <strain evidence="4 5">FIT28</strain>
    </source>
</reference>
<protein>
    <submittedName>
        <fullName evidence="4">Recombinase family protein</fullName>
    </submittedName>
</protein>
<dbReference type="PANTHER" id="PTHR30461:SF2">
    <property type="entry name" value="SERINE RECOMBINASE PINE-RELATED"/>
    <property type="match status" value="1"/>
</dbReference>
<name>A0ABX8YQP1_9PSED</name>
<evidence type="ECO:0000313" key="4">
    <source>
        <dbReference type="EMBL" id="QYY82143.1"/>
    </source>
</evidence>
<feature type="domain" description="Resolvase/invertase-type recombinase catalytic" evidence="3">
    <location>
        <begin position="9"/>
        <end position="147"/>
    </location>
</feature>
<keyword evidence="1" id="KW-0238">DNA-binding</keyword>
<dbReference type="SUPFAM" id="SSF53041">
    <property type="entry name" value="Resolvase-like"/>
    <property type="match status" value="1"/>
</dbReference>
<evidence type="ECO:0000256" key="2">
    <source>
        <dbReference type="ARBA" id="ARBA00023172"/>
    </source>
</evidence>
<organism evidence="4 5">
    <name type="scientific">Pseudomonas germanica</name>
    <dbReference type="NCBI Taxonomy" id="2815720"/>
    <lineage>
        <taxon>Bacteria</taxon>
        <taxon>Pseudomonadati</taxon>
        <taxon>Pseudomonadota</taxon>
        <taxon>Gammaproteobacteria</taxon>
        <taxon>Pseudomonadales</taxon>
        <taxon>Pseudomonadaceae</taxon>
        <taxon>Pseudomonas</taxon>
    </lineage>
</organism>
<dbReference type="Pfam" id="PF00239">
    <property type="entry name" value="Resolvase"/>
    <property type="match status" value="1"/>
</dbReference>
<keyword evidence="5" id="KW-1185">Reference proteome</keyword>
<evidence type="ECO:0000313" key="5">
    <source>
        <dbReference type="Proteomes" id="UP000824588"/>
    </source>
</evidence>
<dbReference type="RefSeq" id="WP_220557248.1">
    <property type="nucleotide sequence ID" value="NZ_CP071586.1"/>
</dbReference>
<dbReference type="CDD" id="cd00338">
    <property type="entry name" value="Ser_Recombinase"/>
    <property type="match status" value="1"/>
</dbReference>
<proteinExistence type="predicted"/>
<dbReference type="PANTHER" id="PTHR30461">
    <property type="entry name" value="DNA-INVERTASE FROM LAMBDOID PROPHAGE"/>
    <property type="match status" value="1"/>
</dbReference>
<dbReference type="EMBL" id="CP071586">
    <property type="protein sequence ID" value="QYY82143.1"/>
    <property type="molecule type" value="Genomic_DNA"/>
</dbReference>
<accession>A0ABX8YQP1</accession>
<evidence type="ECO:0000256" key="1">
    <source>
        <dbReference type="ARBA" id="ARBA00023125"/>
    </source>
</evidence>
<dbReference type="Proteomes" id="UP000824588">
    <property type="component" value="Chromosome"/>
</dbReference>
<gene>
    <name evidence="4" type="ORF">J0G10_01420</name>
</gene>
<evidence type="ECO:0000259" key="3">
    <source>
        <dbReference type="PROSITE" id="PS51736"/>
    </source>
</evidence>